<evidence type="ECO:0000313" key="13">
    <source>
        <dbReference type="Proteomes" id="UP000290572"/>
    </source>
</evidence>
<evidence type="ECO:0000256" key="1">
    <source>
        <dbReference type="ARBA" id="ARBA00004479"/>
    </source>
</evidence>
<feature type="domain" description="Ig-like" evidence="11">
    <location>
        <begin position="129"/>
        <end position="224"/>
    </location>
</feature>
<dbReference type="GO" id="GO:0008037">
    <property type="term" value="P:cell recognition"/>
    <property type="evidence" value="ECO:0007669"/>
    <property type="project" value="TreeGrafter"/>
</dbReference>
<evidence type="ECO:0000313" key="12">
    <source>
        <dbReference type="EMBL" id="RXN27050.1"/>
    </source>
</evidence>
<feature type="domain" description="Ig-like" evidence="11">
    <location>
        <begin position="229"/>
        <end position="309"/>
    </location>
</feature>
<feature type="transmembrane region" description="Helical" evidence="10">
    <location>
        <begin position="365"/>
        <end position="385"/>
    </location>
</feature>
<dbReference type="GO" id="GO:0051606">
    <property type="term" value="P:detection of stimulus"/>
    <property type="evidence" value="ECO:0007669"/>
    <property type="project" value="TreeGrafter"/>
</dbReference>
<evidence type="ECO:0000256" key="10">
    <source>
        <dbReference type="SAM" id="Phobius"/>
    </source>
</evidence>
<dbReference type="GO" id="GO:0043005">
    <property type="term" value="C:neuron projection"/>
    <property type="evidence" value="ECO:0007669"/>
    <property type="project" value="TreeGrafter"/>
</dbReference>
<dbReference type="AlphaFoldDB" id="A0A498N1X4"/>
<dbReference type="GO" id="GO:0005886">
    <property type="term" value="C:plasma membrane"/>
    <property type="evidence" value="ECO:0007669"/>
    <property type="project" value="TreeGrafter"/>
</dbReference>
<reference evidence="12 13" key="1">
    <citation type="submission" date="2018-03" db="EMBL/GenBank/DDBJ databases">
        <title>Draft genome sequence of Rohu Carp (Labeo rohita).</title>
        <authorList>
            <person name="Das P."/>
            <person name="Kushwaha B."/>
            <person name="Joshi C.G."/>
            <person name="Kumar D."/>
            <person name="Nagpure N.S."/>
            <person name="Sahoo L."/>
            <person name="Das S.P."/>
            <person name="Bit A."/>
            <person name="Patnaik S."/>
            <person name="Meher P.K."/>
            <person name="Jayasankar P."/>
            <person name="Koringa P.G."/>
            <person name="Patel N.V."/>
            <person name="Hinsu A.T."/>
            <person name="Kumar R."/>
            <person name="Pandey M."/>
            <person name="Agarwal S."/>
            <person name="Srivastava S."/>
            <person name="Singh M."/>
            <person name="Iquebal M.A."/>
            <person name="Jaiswal S."/>
            <person name="Angadi U.B."/>
            <person name="Kumar N."/>
            <person name="Raza M."/>
            <person name="Shah T.M."/>
            <person name="Rai A."/>
            <person name="Jena J.K."/>
        </authorList>
    </citation>
    <scope>NUCLEOTIDE SEQUENCE [LARGE SCALE GENOMIC DNA]</scope>
    <source>
        <strain evidence="12">DASCIFA01</strain>
        <tissue evidence="12">Testis</tissue>
    </source>
</reference>
<dbReference type="SUPFAM" id="SSF48726">
    <property type="entry name" value="Immunoglobulin"/>
    <property type="match status" value="3"/>
</dbReference>
<proteinExistence type="evidence at protein level"/>
<dbReference type="PROSITE" id="PS50835">
    <property type="entry name" value="IG_LIKE"/>
    <property type="match status" value="3"/>
</dbReference>
<keyword evidence="6 10" id="KW-1133">Transmembrane helix</keyword>
<dbReference type="GO" id="GO:0045202">
    <property type="term" value="C:synapse"/>
    <property type="evidence" value="ECO:0007669"/>
    <property type="project" value="TreeGrafter"/>
</dbReference>
<evidence type="ECO:0000259" key="11">
    <source>
        <dbReference type="PROSITE" id="PS50835"/>
    </source>
</evidence>
<comment type="subcellular location">
    <subcellularLocation>
        <location evidence="1">Membrane</location>
        <topology evidence="1">Single-pass type I membrane protein</topology>
    </subcellularLocation>
</comment>
<keyword evidence="5" id="KW-0677">Repeat</keyword>
<evidence type="ECO:0000256" key="6">
    <source>
        <dbReference type="ARBA" id="ARBA00022989"/>
    </source>
</evidence>
<organism evidence="12 13">
    <name type="scientific">Labeo rohita</name>
    <name type="common">Indian major carp</name>
    <name type="synonym">Cyprinus rohita</name>
    <dbReference type="NCBI Taxonomy" id="84645"/>
    <lineage>
        <taxon>Eukaryota</taxon>
        <taxon>Metazoa</taxon>
        <taxon>Chordata</taxon>
        <taxon>Craniata</taxon>
        <taxon>Vertebrata</taxon>
        <taxon>Euteleostomi</taxon>
        <taxon>Actinopterygii</taxon>
        <taxon>Neopterygii</taxon>
        <taxon>Teleostei</taxon>
        <taxon>Ostariophysi</taxon>
        <taxon>Cypriniformes</taxon>
        <taxon>Cyprinidae</taxon>
        <taxon>Labeoninae</taxon>
        <taxon>Labeonini</taxon>
        <taxon>Labeo</taxon>
    </lineage>
</organism>
<dbReference type="Gene3D" id="2.60.40.10">
    <property type="entry name" value="Immunoglobulins"/>
    <property type="match status" value="3"/>
</dbReference>
<evidence type="ECO:0000256" key="8">
    <source>
        <dbReference type="ARBA" id="ARBA00023157"/>
    </source>
</evidence>
<dbReference type="InterPro" id="IPR013106">
    <property type="entry name" value="Ig_V-set"/>
</dbReference>
<dbReference type="STRING" id="84645.A0A498N1X4"/>
<keyword evidence="8" id="KW-1015">Disulfide bond</keyword>
<accession>A0A498N1X4</accession>
<dbReference type="InterPro" id="IPR003599">
    <property type="entry name" value="Ig_sub"/>
</dbReference>
<dbReference type="PANTHER" id="PTHR45889">
    <property type="entry name" value="IG-LIKE DOMAIN-CONTAINING PROTEIN"/>
    <property type="match status" value="1"/>
</dbReference>
<dbReference type="PANTHER" id="PTHR45889:SF2">
    <property type="entry name" value="CELL ADHESION MOLECULE 1"/>
    <property type="match status" value="1"/>
</dbReference>
<comment type="caution">
    <text evidence="12">The sequence shown here is derived from an EMBL/GenBank/DDBJ whole genome shotgun (WGS) entry which is preliminary data.</text>
</comment>
<evidence type="ECO:0000256" key="5">
    <source>
        <dbReference type="ARBA" id="ARBA00022737"/>
    </source>
</evidence>
<name>A0A498N1X4_LABRO</name>
<feature type="domain" description="Ig-like" evidence="11">
    <location>
        <begin position="26"/>
        <end position="125"/>
    </location>
</feature>
<evidence type="ECO:0000256" key="9">
    <source>
        <dbReference type="ARBA" id="ARBA00023319"/>
    </source>
</evidence>
<keyword evidence="14" id="KW-1267">Proteomics identification</keyword>
<dbReference type="InterPro" id="IPR013783">
    <property type="entry name" value="Ig-like_fold"/>
</dbReference>
<sequence>MRCSVYSDNFILAASCRNQCGMEQKKQVQSQNLIADNVSVVEGETATISCRVKNNDDSVIQLLNPNRQTIYFKDVRPLKDARFQLVNFSDNELRVSLSNVSLSDEGRYVCQLYTDPPQEAYADITVLIPPGNPIIESREDIVKEGNETEITCTSMGSKPAATIRWMKGDKELQGKSKVEATYDRMFTVTSWLRFTVTREDDGVPVVCIVDHPAVKDFQAQKYLEVQYKPEVTIKVGFPQGLIREGENLELTCQAKGKPQPHQVNWMRVDDEVPSHAVITGSDLYIENLNKSYNGTYRCVASNSVGETYADYILYVRGIRFHISFEAFHQLKAERQSAFFCYIRGITWSGNADSQAGPEAQRLDHAVIGGVVAVVVFAMLCLLIVLGRYFARHKGTYFTHEAKGADDAADADTAIINAEGGHNNSDEKKEYYI</sequence>
<keyword evidence="3 10" id="KW-0812">Transmembrane</keyword>
<keyword evidence="13" id="KW-1185">Reference proteome</keyword>
<dbReference type="InterPro" id="IPR013162">
    <property type="entry name" value="CD80_C2-set"/>
</dbReference>
<dbReference type="InterPro" id="IPR003598">
    <property type="entry name" value="Ig_sub2"/>
</dbReference>
<dbReference type="SMART" id="SM00409">
    <property type="entry name" value="IG"/>
    <property type="match status" value="3"/>
</dbReference>
<dbReference type="Pfam" id="PF08205">
    <property type="entry name" value="C2-set_2"/>
    <property type="match status" value="1"/>
</dbReference>
<gene>
    <name evidence="12" type="ORF">ROHU_020503</name>
</gene>
<evidence type="ECO:0000256" key="2">
    <source>
        <dbReference type="ARBA" id="ARBA00007810"/>
    </source>
</evidence>
<dbReference type="CDD" id="cd05881">
    <property type="entry name" value="IgV_1_Necl-2"/>
    <property type="match status" value="1"/>
</dbReference>
<evidence type="ECO:0000256" key="4">
    <source>
        <dbReference type="ARBA" id="ARBA00022729"/>
    </source>
</evidence>
<comment type="similarity">
    <text evidence="2">Belongs to the nectin family.</text>
</comment>
<dbReference type="Proteomes" id="UP000290572">
    <property type="component" value="Unassembled WGS sequence"/>
</dbReference>
<dbReference type="FunFam" id="2.60.40.10:FF:000184">
    <property type="entry name" value="cell adhesion molecule 1 isoform X2"/>
    <property type="match status" value="1"/>
</dbReference>
<keyword evidence="4" id="KW-0732">Signal</keyword>
<dbReference type="Pfam" id="PF13927">
    <property type="entry name" value="Ig_3"/>
    <property type="match status" value="1"/>
</dbReference>
<dbReference type="SMART" id="SM00408">
    <property type="entry name" value="IGc2"/>
    <property type="match status" value="3"/>
</dbReference>
<evidence type="ECO:0000256" key="3">
    <source>
        <dbReference type="ARBA" id="ARBA00022692"/>
    </source>
</evidence>
<dbReference type="GO" id="GO:0007156">
    <property type="term" value="P:homophilic cell adhesion via plasma membrane adhesion molecules"/>
    <property type="evidence" value="ECO:0007669"/>
    <property type="project" value="TreeGrafter"/>
</dbReference>
<dbReference type="InterPro" id="IPR036179">
    <property type="entry name" value="Ig-like_dom_sf"/>
</dbReference>
<dbReference type="SMART" id="SM00294">
    <property type="entry name" value="4.1m"/>
    <property type="match status" value="1"/>
</dbReference>
<evidence type="ECO:0007829" key="14">
    <source>
        <dbReference type="PeptideAtlas" id="A0A498N1X4"/>
    </source>
</evidence>
<protein>
    <submittedName>
        <fullName evidence="12">Cell adhesion molecule 1-like isoform X4</fullName>
    </submittedName>
</protein>
<dbReference type="InterPro" id="IPR007110">
    <property type="entry name" value="Ig-like_dom"/>
</dbReference>
<dbReference type="EMBL" id="QBIY01012082">
    <property type="protein sequence ID" value="RXN27050.1"/>
    <property type="molecule type" value="Genomic_DNA"/>
</dbReference>
<dbReference type="Pfam" id="PF07686">
    <property type="entry name" value="V-set"/>
    <property type="match status" value="1"/>
</dbReference>
<keyword evidence="9" id="KW-0393">Immunoglobulin domain</keyword>
<dbReference type="FunFam" id="2.60.40.10:FF:000013">
    <property type="entry name" value="cell adhesion molecule 1 isoform X1"/>
    <property type="match status" value="1"/>
</dbReference>
<dbReference type="InterPro" id="IPR003585">
    <property type="entry name" value="Neurexin-like"/>
</dbReference>
<dbReference type="GO" id="GO:0005102">
    <property type="term" value="F:signaling receptor binding"/>
    <property type="evidence" value="ECO:0007669"/>
    <property type="project" value="TreeGrafter"/>
</dbReference>
<dbReference type="GO" id="GO:0042271">
    <property type="term" value="P:susceptibility to natural killer cell mediated cytotoxicity"/>
    <property type="evidence" value="ECO:0007669"/>
    <property type="project" value="TreeGrafter"/>
</dbReference>
<keyword evidence="7 10" id="KW-0472">Membrane</keyword>
<evidence type="ECO:0000256" key="7">
    <source>
        <dbReference type="ARBA" id="ARBA00023136"/>
    </source>
</evidence>